<evidence type="ECO:0000256" key="2">
    <source>
        <dbReference type="ARBA" id="ARBA00023125"/>
    </source>
</evidence>
<dbReference type="EMBL" id="ACVN02000088">
    <property type="protein sequence ID" value="ERK60355.1"/>
    <property type="molecule type" value="Genomic_DNA"/>
</dbReference>
<dbReference type="Gene3D" id="1.10.357.10">
    <property type="entry name" value="Tetracycline Repressor, domain 2"/>
    <property type="match status" value="1"/>
</dbReference>
<keyword evidence="2 4" id="KW-0238">DNA-binding</keyword>
<accession>U2QBX2</accession>
<evidence type="ECO:0000256" key="3">
    <source>
        <dbReference type="ARBA" id="ARBA00023163"/>
    </source>
</evidence>
<dbReference type="PROSITE" id="PS01081">
    <property type="entry name" value="HTH_TETR_1"/>
    <property type="match status" value="1"/>
</dbReference>
<protein>
    <submittedName>
        <fullName evidence="6">Transcriptional regulator, TetR family</fullName>
    </submittedName>
</protein>
<dbReference type="SUPFAM" id="SSF46689">
    <property type="entry name" value="Homeodomain-like"/>
    <property type="match status" value="1"/>
</dbReference>
<reference evidence="6" key="1">
    <citation type="submission" date="2013-08" db="EMBL/GenBank/DDBJ databases">
        <authorList>
            <person name="Durkin A.S."/>
            <person name="Haft D.R."/>
            <person name="McCorrison J."/>
            <person name="Torralba M."/>
            <person name="Gillis M."/>
            <person name="Haft D.H."/>
            <person name="Methe B."/>
            <person name="Sutton G."/>
            <person name="Nelson K.E."/>
        </authorList>
    </citation>
    <scope>NUCLEOTIDE SEQUENCE [LARGE SCALE GENOMIC DNA]</scope>
    <source>
        <strain evidence="6">F0233</strain>
    </source>
</reference>
<evidence type="ECO:0000256" key="1">
    <source>
        <dbReference type="ARBA" id="ARBA00023015"/>
    </source>
</evidence>
<proteinExistence type="predicted"/>
<evidence type="ECO:0000313" key="7">
    <source>
        <dbReference type="Proteomes" id="UP000017052"/>
    </source>
</evidence>
<dbReference type="GO" id="GO:0003700">
    <property type="term" value="F:DNA-binding transcription factor activity"/>
    <property type="evidence" value="ECO:0007669"/>
    <property type="project" value="TreeGrafter"/>
</dbReference>
<dbReference type="InterPro" id="IPR050109">
    <property type="entry name" value="HTH-type_TetR-like_transc_reg"/>
</dbReference>
<evidence type="ECO:0000259" key="5">
    <source>
        <dbReference type="PROSITE" id="PS50977"/>
    </source>
</evidence>
<sequence length="207" mass="22561">MVRLLGVRIVVVRVSSEYMQARRDRIARAAIDQFSFRGIHLTSMSNIIEASGLSAGTIYNHFKGKNEIIAYVARTTFSELFAEVEAAASTEPPPRPSELIGLIAARIASADIPTGLLVQVWGEAVSNREVRDAANDVYEQARDALGEYCAAWLAAQGADRRAAERRAPARAHVMVSLIYAQILQMSLIDDHDPAALAAELGELLDRA</sequence>
<keyword evidence="7" id="KW-1185">Reference proteome</keyword>
<feature type="DNA-binding region" description="H-T-H motif" evidence="4">
    <location>
        <begin position="43"/>
        <end position="62"/>
    </location>
</feature>
<dbReference type="Pfam" id="PF00440">
    <property type="entry name" value="TetR_N"/>
    <property type="match status" value="1"/>
</dbReference>
<dbReference type="GO" id="GO:0000976">
    <property type="term" value="F:transcription cis-regulatory region binding"/>
    <property type="evidence" value="ECO:0007669"/>
    <property type="project" value="TreeGrafter"/>
</dbReference>
<keyword evidence="3" id="KW-0804">Transcription</keyword>
<organism evidence="6 7">
    <name type="scientific">Propionibacterium acidifaciens F0233</name>
    <dbReference type="NCBI Taxonomy" id="553198"/>
    <lineage>
        <taxon>Bacteria</taxon>
        <taxon>Bacillati</taxon>
        <taxon>Actinomycetota</taxon>
        <taxon>Actinomycetes</taxon>
        <taxon>Propionibacteriales</taxon>
        <taxon>Propionibacteriaceae</taxon>
        <taxon>Propionibacterium</taxon>
    </lineage>
</organism>
<comment type="caution">
    <text evidence="6">The sequence shown here is derived from an EMBL/GenBank/DDBJ whole genome shotgun (WGS) entry which is preliminary data.</text>
</comment>
<feature type="domain" description="HTH tetR-type" evidence="5">
    <location>
        <begin position="20"/>
        <end position="80"/>
    </location>
</feature>
<dbReference type="InterPro" id="IPR001647">
    <property type="entry name" value="HTH_TetR"/>
</dbReference>
<keyword evidence="1" id="KW-0805">Transcription regulation</keyword>
<dbReference type="InterPro" id="IPR009057">
    <property type="entry name" value="Homeodomain-like_sf"/>
</dbReference>
<dbReference type="AlphaFoldDB" id="U2QBX2"/>
<dbReference type="PANTHER" id="PTHR30055:SF234">
    <property type="entry name" value="HTH-TYPE TRANSCRIPTIONAL REGULATOR BETI"/>
    <property type="match status" value="1"/>
</dbReference>
<dbReference type="PROSITE" id="PS50977">
    <property type="entry name" value="HTH_TETR_2"/>
    <property type="match status" value="1"/>
</dbReference>
<dbReference type="OrthoDB" id="5242390at2"/>
<dbReference type="PANTHER" id="PTHR30055">
    <property type="entry name" value="HTH-TYPE TRANSCRIPTIONAL REGULATOR RUTR"/>
    <property type="match status" value="1"/>
</dbReference>
<dbReference type="Proteomes" id="UP000017052">
    <property type="component" value="Unassembled WGS sequence"/>
</dbReference>
<evidence type="ECO:0000313" key="6">
    <source>
        <dbReference type="EMBL" id="ERK60355.1"/>
    </source>
</evidence>
<dbReference type="InterPro" id="IPR023772">
    <property type="entry name" value="DNA-bd_HTH_TetR-type_CS"/>
</dbReference>
<name>U2QBX2_9ACTN</name>
<evidence type="ECO:0000256" key="4">
    <source>
        <dbReference type="PROSITE-ProRule" id="PRU00335"/>
    </source>
</evidence>
<dbReference type="PRINTS" id="PR00455">
    <property type="entry name" value="HTHTETR"/>
</dbReference>
<gene>
    <name evidence="6" type="ORF">HMPREF0682_2986</name>
</gene>